<evidence type="ECO:0000259" key="17">
    <source>
        <dbReference type="PROSITE" id="PS50089"/>
    </source>
</evidence>
<dbReference type="SMART" id="SM00184">
    <property type="entry name" value="RING"/>
    <property type="match status" value="1"/>
</dbReference>
<sequence>KEKSEDRNRTYQHPVYPSLRFAFLSIQTPLQRFVSMGSTGNSDTWAPYDSYTDCSQGICSIYCRQWCYIFFPPPPPDLQEDSSAINFSPVIIAVIGVLASAFILVGYYTIMSKYCWRRDEANPTLELNENPNQINHDHWQVASAGLDEAAIKSITIFKYKKEDGLVDGTECSVCLSEFREDEGLRLMPKCNHAFHLPCIDTWLKSHPSCPLCRSNIAFVNTSQSIVESHPQLNISSLEFHRREDAVSVVHNQQEVVARVVSVMDEIPDLGVSEEDRQDKIQQMRRSVSVGSSSWHASVSSIADILQISKERDSDQRSFQMGIDSSRFTRGEHSRSANRNRDLHSVNAPVAMKRSFSSGRFFFTGHGKTKISLLPI</sequence>
<dbReference type="PANTHER" id="PTHR46913">
    <property type="entry name" value="RING-H2 FINGER PROTEIN ATL16"/>
    <property type="match status" value="1"/>
</dbReference>
<comment type="similarity">
    <text evidence="13">Belongs to the RING-type zinc finger family. ATL subfamily.</text>
</comment>
<comment type="caution">
    <text evidence="18">The sequence shown here is derived from an EMBL/GenBank/DDBJ whole genome shotgun (WGS) entry which is preliminary data.</text>
</comment>
<dbReference type="InterPro" id="IPR001841">
    <property type="entry name" value="Znf_RING"/>
</dbReference>
<evidence type="ECO:0000256" key="7">
    <source>
        <dbReference type="ARBA" id="ARBA00022723"/>
    </source>
</evidence>
<evidence type="ECO:0000256" key="8">
    <source>
        <dbReference type="ARBA" id="ARBA00022771"/>
    </source>
</evidence>
<keyword evidence="10" id="KW-0862">Zinc</keyword>
<evidence type="ECO:0000313" key="19">
    <source>
        <dbReference type="Proteomes" id="UP001370490"/>
    </source>
</evidence>
<evidence type="ECO:0000256" key="5">
    <source>
        <dbReference type="ARBA" id="ARBA00022679"/>
    </source>
</evidence>
<feature type="non-terminal residue" evidence="18">
    <location>
        <position position="1"/>
    </location>
</feature>
<dbReference type="GO" id="GO:0008270">
    <property type="term" value="F:zinc ion binding"/>
    <property type="evidence" value="ECO:0007669"/>
    <property type="project" value="UniProtKB-KW"/>
</dbReference>
<dbReference type="EMBL" id="JBAMMX010000021">
    <property type="protein sequence ID" value="KAK6919857.1"/>
    <property type="molecule type" value="Genomic_DNA"/>
</dbReference>
<reference evidence="18 19" key="1">
    <citation type="submission" date="2023-12" db="EMBL/GenBank/DDBJ databases">
        <title>A high-quality genome assembly for Dillenia turbinata (Dilleniales).</title>
        <authorList>
            <person name="Chanderbali A."/>
        </authorList>
    </citation>
    <scope>NUCLEOTIDE SEQUENCE [LARGE SCALE GENOMIC DNA]</scope>
    <source>
        <strain evidence="18">LSX21</strain>
        <tissue evidence="18">Leaf</tissue>
    </source>
</reference>
<comment type="pathway">
    <text evidence="3">Protein modification; protein ubiquitination.</text>
</comment>
<keyword evidence="19" id="KW-1185">Reference proteome</keyword>
<evidence type="ECO:0000256" key="12">
    <source>
        <dbReference type="ARBA" id="ARBA00023136"/>
    </source>
</evidence>
<dbReference type="AlphaFoldDB" id="A0AAN8V2N2"/>
<dbReference type="SUPFAM" id="SSF57850">
    <property type="entry name" value="RING/U-box"/>
    <property type="match status" value="1"/>
</dbReference>
<evidence type="ECO:0000256" key="6">
    <source>
        <dbReference type="ARBA" id="ARBA00022692"/>
    </source>
</evidence>
<evidence type="ECO:0000256" key="13">
    <source>
        <dbReference type="ARBA" id="ARBA00024209"/>
    </source>
</evidence>
<evidence type="ECO:0000256" key="10">
    <source>
        <dbReference type="ARBA" id="ARBA00022833"/>
    </source>
</evidence>
<keyword evidence="5" id="KW-0808">Transferase</keyword>
<feature type="transmembrane region" description="Helical" evidence="16">
    <location>
        <begin position="87"/>
        <end position="110"/>
    </location>
</feature>
<keyword evidence="12 16" id="KW-0472">Membrane</keyword>
<dbReference type="GO" id="GO:0016020">
    <property type="term" value="C:membrane"/>
    <property type="evidence" value="ECO:0007669"/>
    <property type="project" value="UniProtKB-SubCell"/>
</dbReference>
<feature type="region of interest" description="Disordered" evidence="15">
    <location>
        <begin position="315"/>
        <end position="341"/>
    </location>
</feature>
<dbReference type="GO" id="GO:0016567">
    <property type="term" value="P:protein ubiquitination"/>
    <property type="evidence" value="ECO:0007669"/>
    <property type="project" value="InterPro"/>
</dbReference>
<evidence type="ECO:0000256" key="15">
    <source>
        <dbReference type="SAM" id="MobiDB-lite"/>
    </source>
</evidence>
<dbReference type="Proteomes" id="UP001370490">
    <property type="component" value="Unassembled WGS sequence"/>
</dbReference>
<gene>
    <name evidence="18" type="ORF">RJ641_015761</name>
</gene>
<dbReference type="Gene3D" id="3.30.40.10">
    <property type="entry name" value="Zinc/RING finger domain, C3HC4 (zinc finger)"/>
    <property type="match status" value="1"/>
</dbReference>
<dbReference type="Pfam" id="PF13639">
    <property type="entry name" value="zf-RING_2"/>
    <property type="match status" value="1"/>
</dbReference>
<feature type="compositionally biased region" description="Basic and acidic residues" evidence="15">
    <location>
        <begin position="326"/>
        <end position="341"/>
    </location>
</feature>
<keyword evidence="7" id="KW-0479">Metal-binding</keyword>
<comment type="subcellular location">
    <subcellularLocation>
        <location evidence="2">Membrane</location>
        <topology evidence="2">Single-pass membrane protein</topology>
    </subcellularLocation>
</comment>
<dbReference type="CDD" id="cd16461">
    <property type="entry name" value="RING-H2_EL5-like"/>
    <property type="match status" value="1"/>
</dbReference>
<keyword evidence="11 16" id="KW-1133">Transmembrane helix</keyword>
<evidence type="ECO:0000256" key="3">
    <source>
        <dbReference type="ARBA" id="ARBA00004906"/>
    </source>
</evidence>
<evidence type="ECO:0000256" key="11">
    <source>
        <dbReference type="ARBA" id="ARBA00022989"/>
    </source>
</evidence>
<dbReference type="InterPro" id="IPR013083">
    <property type="entry name" value="Znf_RING/FYVE/PHD"/>
</dbReference>
<comment type="catalytic activity">
    <reaction evidence="1">
        <text>S-ubiquitinyl-[E2 ubiquitin-conjugating enzyme]-L-cysteine + [acceptor protein]-L-lysine = [E2 ubiquitin-conjugating enzyme]-L-cysteine + N(6)-ubiquitinyl-[acceptor protein]-L-lysine.</text>
        <dbReference type="EC" id="2.3.2.27"/>
    </reaction>
</comment>
<protein>
    <recommendedName>
        <fullName evidence="4">RING-type E3 ubiquitin transferase</fullName>
        <ecNumber evidence="4">2.3.2.27</ecNumber>
    </recommendedName>
</protein>
<accession>A0AAN8V2N2</accession>
<evidence type="ECO:0000256" key="14">
    <source>
        <dbReference type="PROSITE-ProRule" id="PRU00175"/>
    </source>
</evidence>
<evidence type="ECO:0000313" key="18">
    <source>
        <dbReference type="EMBL" id="KAK6919857.1"/>
    </source>
</evidence>
<feature type="domain" description="RING-type" evidence="17">
    <location>
        <begin position="171"/>
        <end position="213"/>
    </location>
</feature>
<dbReference type="PANTHER" id="PTHR46913:SF22">
    <property type="entry name" value="RING-TYPE E3 UBIQUITIN TRANSFERASE"/>
    <property type="match status" value="1"/>
</dbReference>
<dbReference type="FunFam" id="3.30.40.10:FF:000233">
    <property type="entry name" value="RING-H2 finger protein ATL54"/>
    <property type="match status" value="1"/>
</dbReference>
<evidence type="ECO:0000256" key="9">
    <source>
        <dbReference type="ARBA" id="ARBA00022786"/>
    </source>
</evidence>
<dbReference type="PROSITE" id="PS50089">
    <property type="entry name" value="ZF_RING_2"/>
    <property type="match status" value="1"/>
</dbReference>
<dbReference type="GO" id="GO:0061630">
    <property type="term" value="F:ubiquitin protein ligase activity"/>
    <property type="evidence" value="ECO:0007669"/>
    <property type="project" value="UniProtKB-EC"/>
</dbReference>
<organism evidence="18 19">
    <name type="scientific">Dillenia turbinata</name>
    <dbReference type="NCBI Taxonomy" id="194707"/>
    <lineage>
        <taxon>Eukaryota</taxon>
        <taxon>Viridiplantae</taxon>
        <taxon>Streptophyta</taxon>
        <taxon>Embryophyta</taxon>
        <taxon>Tracheophyta</taxon>
        <taxon>Spermatophyta</taxon>
        <taxon>Magnoliopsida</taxon>
        <taxon>eudicotyledons</taxon>
        <taxon>Gunneridae</taxon>
        <taxon>Pentapetalae</taxon>
        <taxon>Dilleniales</taxon>
        <taxon>Dilleniaceae</taxon>
        <taxon>Dillenia</taxon>
    </lineage>
</organism>
<evidence type="ECO:0000256" key="4">
    <source>
        <dbReference type="ARBA" id="ARBA00012483"/>
    </source>
</evidence>
<keyword evidence="6 16" id="KW-0812">Transmembrane</keyword>
<keyword evidence="9" id="KW-0833">Ubl conjugation pathway</keyword>
<evidence type="ECO:0000256" key="2">
    <source>
        <dbReference type="ARBA" id="ARBA00004167"/>
    </source>
</evidence>
<proteinExistence type="inferred from homology"/>
<name>A0AAN8V2N2_9MAGN</name>
<evidence type="ECO:0000256" key="1">
    <source>
        <dbReference type="ARBA" id="ARBA00000900"/>
    </source>
</evidence>
<dbReference type="InterPro" id="IPR044600">
    <property type="entry name" value="ATL1/ATL16-like"/>
</dbReference>
<evidence type="ECO:0000256" key="16">
    <source>
        <dbReference type="SAM" id="Phobius"/>
    </source>
</evidence>
<dbReference type="EC" id="2.3.2.27" evidence="4"/>
<keyword evidence="8 14" id="KW-0863">Zinc-finger</keyword>